<sequence>MPGLPPRRVSATRPSSLSGMAVSSPMVNWRLRASVFHAELNRPMALLADSGLIINSARLPSRARLTSSVLLASGCLICRARHWVSAAPAEASRPCTCASRAFRESSMALSNGASLIARSACNARAWPSISNAPISAGSRRVYCPLPSRLANAGICLSSAGMFRLLRSTLSCTAGNGRMRACLPIRSSATPIRQAAS</sequence>
<dbReference type="AlphaFoldDB" id="A0A0N8T9Q1"/>
<name>A0A0N8T9Q1_PSESX</name>
<dbReference type="Proteomes" id="UP000050384">
    <property type="component" value="Unassembled WGS sequence"/>
</dbReference>
<evidence type="ECO:0000313" key="1">
    <source>
        <dbReference type="EMBL" id="KPZ03017.1"/>
    </source>
</evidence>
<accession>A0A0N8T9Q1</accession>
<protein>
    <submittedName>
        <fullName evidence="1">Uncharacterized protein</fullName>
    </submittedName>
</protein>
<evidence type="ECO:0000313" key="2">
    <source>
        <dbReference type="Proteomes" id="UP000050384"/>
    </source>
</evidence>
<reference evidence="1 2" key="1">
    <citation type="submission" date="2015-09" db="EMBL/GenBank/DDBJ databases">
        <title>Genome announcement of multiple Pseudomonas syringae strains.</title>
        <authorList>
            <person name="Thakur S."/>
            <person name="Wang P.W."/>
            <person name="Gong Y."/>
            <person name="Weir B.S."/>
            <person name="Guttman D.S."/>
        </authorList>
    </citation>
    <scope>NUCLEOTIDE SEQUENCE [LARGE SCALE GENOMIC DNA]</scope>
    <source>
        <strain evidence="1 2">ICMP16929</strain>
    </source>
</reference>
<comment type="caution">
    <text evidence="1">The sequence shown here is derived from an EMBL/GenBank/DDBJ whole genome shotgun (WGS) entry which is preliminary data.</text>
</comment>
<dbReference type="EMBL" id="LJRI01000411">
    <property type="protein sequence ID" value="KPZ03017.1"/>
    <property type="molecule type" value="Genomic_DNA"/>
</dbReference>
<proteinExistence type="predicted"/>
<organism evidence="1 2">
    <name type="scientific">Pseudomonas syringae pv. spinaceae</name>
    <dbReference type="NCBI Taxonomy" id="264459"/>
    <lineage>
        <taxon>Bacteria</taxon>
        <taxon>Pseudomonadati</taxon>
        <taxon>Pseudomonadota</taxon>
        <taxon>Gammaproteobacteria</taxon>
        <taxon>Pseudomonadales</taxon>
        <taxon>Pseudomonadaceae</taxon>
        <taxon>Pseudomonas</taxon>
        <taxon>Pseudomonas syringae</taxon>
    </lineage>
</organism>
<gene>
    <name evidence="1" type="ORF">ALO94_200292</name>
</gene>